<comment type="caution">
    <text evidence="1">The sequence shown here is derived from an EMBL/GenBank/DDBJ whole genome shotgun (WGS) entry which is preliminary data.</text>
</comment>
<reference evidence="1 2" key="1">
    <citation type="submission" date="2022-01" db="EMBL/GenBank/DDBJ databases">
        <title>Identification and Characterization of Corynebacterium sp.</title>
        <authorList>
            <person name="Luo Q."/>
            <person name="Qu P."/>
            <person name="Chen Q."/>
        </authorList>
    </citation>
    <scope>NUCLEOTIDE SEQUENCE [LARGE SCALE GENOMIC DNA]</scope>
    <source>
        <strain evidence="1 2">MC-12</strain>
    </source>
</reference>
<organism evidence="1 2">
    <name type="scientific">Corynebacterium parakroppenstedtii</name>
    <dbReference type="NCBI Taxonomy" id="2828363"/>
    <lineage>
        <taxon>Bacteria</taxon>
        <taxon>Bacillati</taxon>
        <taxon>Actinomycetota</taxon>
        <taxon>Actinomycetes</taxon>
        <taxon>Mycobacteriales</taxon>
        <taxon>Corynebacteriaceae</taxon>
        <taxon>Corynebacterium</taxon>
    </lineage>
</organism>
<evidence type="ECO:0000313" key="2">
    <source>
        <dbReference type="Proteomes" id="UP001200604"/>
    </source>
</evidence>
<dbReference type="Proteomes" id="UP001200604">
    <property type="component" value="Unassembled WGS sequence"/>
</dbReference>
<evidence type="ECO:0000313" key="1">
    <source>
        <dbReference type="EMBL" id="MCF6772914.1"/>
    </source>
</evidence>
<sequence length="169" mass="18726">MKSALALLRDVSQDSIELEEFHERCVRAADDAYPDIWVRTRQDRNGNKMLTRRHIVDAVKNELITHPEYVHTFDNGYASTGDIIAVVALPDNMLSDVLNQIGTVDRVYLCMPVGDNIQWQTVFTTEAGDKPMGATPIANLPLRDSATVADFMKATGAMTDRAANYLVAA</sequence>
<name>A0ABS9HGC8_9CORY</name>
<protein>
    <submittedName>
        <fullName evidence="1">Uncharacterized protein</fullName>
    </submittedName>
</protein>
<dbReference type="RefSeq" id="WP_046202692.1">
    <property type="nucleotide sequence ID" value="NZ_JAGSOA010000001.1"/>
</dbReference>
<proteinExistence type="predicted"/>
<dbReference type="EMBL" id="JAKJKU010000001">
    <property type="protein sequence ID" value="MCF6772914.1"/>
    <property type="molecule type" value="Genomic_DNA"/>
</dbReference>
<keyword evidence="2" id="KW-1185">Reference proteome</keyword>
<gene>
    <name evidence="1" type="ORF">L3H44_00575</name>
</gene>
<accession>A0ABS9HGC8</accession>
<dbReference type="GeneID" id="92726450"/>